<dbReference type="CDD" id="cd02440">
    <property type="entry name" value="AdoMet_MTases"/>
    <property type="match status" value="1"/>
</dbReference>
<dbReference type="RefSeq" id="WP_377852744.1">
    <property type="nucleotide sequence ID" value="NZ_JBHLZU010000012.1"/>
</dbReference>
<keyword evidence="3" id="KW-1185">Reference proteome</keyword>
<keyword evidence="2" id="KW-0489">Methyltransferase</keyword>
<dbReference type="Gene3D" id="3.40.50.150">
    <property type="entry name" value="Vaccinia Virus protein VP39"/>
    <property type="match status" value="1"/>
</dbReference>
<organism evidence="2 3">
    <name type="scientific">Allokutzneria oryzae</name>
    <dbReference type="NCBI Taxonomy" id="1378989"/>
    <lineage>
        <taxon>Bacteria</taxon>
        <taxon>Bacillati</taxon>
        <taxon>Actinomycetota</taxon>
        <taxon>Actinomycetes</taxon>
        <taxon>Pseudonocardiales</taxon>
        <taxon>Pseudonocardiaceae</taxon>
        <taxon>Allokutzneria</taxon>
    </lineage>
</organism>
<dbReference type="GO" id="GO:0032259">
    <property type="term" value="P:methylation"/>
    <property type="evidence" value="ECO:0007669"/>
    <property type="project" value="UniProtKB-KW"/>
</dbReference>
<dbReference type="InterPro" id="IPR029063">
    <property type="entry name" value="SAM-dependent_MTases_sf"/>
</dbReference>
<dbReference type="SUPFAM" id="SSF53335">
    <property type="entry name" value="S-adenosyl-L-methionine-dependent methyltransferases"/>
    <property type="match status" value="1"/>
</dbReference>
<protein>
    <submittedName>
        <fullName evidence="2">Class I SAM-dependent methyltransferase</fullName>
        <ecNumber evidence="2">2.1.-.-</ecNumber>
    </submittedName>
</protein>
<name>A0ABV5ZZ27_9PSEU</name>
<dbReference type="GO" id="GO:0008168">
    <property type="term" value="F:methyltransferase activity"/>
    <property type="evidence" value="ECO:0007669"/>
    <property type="project" value="UniProtKB-KW"/>
</dbReference>
<dbReference type="Pfam" id="PF08242">
    <property type="entry name" value="Methyltransf_12"/>
    <property type="match status" value="1"/>
</dbReference>
<dbReference type="EMBL" id="JBHLZU010000012">
    <property type="protein sequence ID" value="MFB9905443.1"/>
    <property type="molecule type" value="Genomic_DNA"/>
</dbReference>
<keyword evidence="2" id="KW-0808">Transferase</keyword>
<evidence type="ECO:0000313" key="2">
    <source>
        <dbReference type="EMBL" id="MFB9905443.1"/>
    </source>
</evidence>
<dbReference type="InterPro" id="IPR013217">
    <property type="entry name" value="Methyltransf_12"/>
</dbReference>
<dbReference type="EC" id="2.1.-.-" evidence="2"/>
<dbReference type="Proteomes" id="UP001589693">
    <property type="component" value="Unassembled WGS sequence"/>
</dbReference>
<accession>A0ABV5ZZ27</accession>
<sequence length="279" mass="30683">MSRVAQALAAWRDGSPETAREHAKAAGTRLGDELAEHWASDADGRVYDQPAAFRAFVRGGGNVELYRRLSQVLATGYDEVRPASLLDIGCGDGLAIAPALEAATHEPARIDLVEPSAALLDLARQRIAGAHPWQETAQEFTARPAEHRWDSAQATFSLHTMEPAVRAEVLRGLRERVDRLVVAEFDVPVLDEGSPEHLESLAERYERGIAEYGEDASLVAQGFLLPVLLGQIVRGAVRSTWEQPAEQWRRQLTDAGFDQVEVAPLVSYWWSPAVVFTAR</sequence>
<comment type="caution">
    <text evidence="2">The sequence shown here is derived from an EMBL/GenBank/DDBJ whole genome shotgun (WGS) entry which is preliminary data.</text>
</comment>
<feature type="domain" description="Methyltransferase type 12" evidence="1">
    <location>
        <begin position="86"/>
        <end position="176"/>
    </location>
</feature>
<reference evidence="2 3" key="1">
    <citation type="submission" date="2024-09" db="EMBL/GenBank/DDBJ databases">
        <authorList>
            <person name="Sun Q."/>
            <person name="Mori K."/>
        </authorList>
    </citation>
    <scope>NUCLEOTIDE SEQUENCE [LARGE SCALE GENOMIC DNA]</scope>
    <source>
        <strain evidence="2 3">TBRC 7907</strain>
    </source>
</reference>
<gene>
    <name evidence="2" type="ORF">ACFFQA_16030</name>
</gene>
<evidence type="ECO:0000313" key="3">
    <source>
        <dbReference type="Proteomes" id="UP001589693"/>
    </source>
</evidence>
<proteinExistence type="predicted"/>
<evidence type="ECO:0000259" key="1">
    <source>
        <dbReference type="Pfam" id="PF08242"/>
    </source>
</evidence>